<dbReference type="PANTHER" id="PTHR37323:SF1">
    <property type="entry name" value="L-ORNITHINE N(ALPHA)-ACYLTRANSFERASE"/>
    <property type="match status" value="1"/>
</dbReference>
<evidence type="ECO:0000256" key="4">
    <source>
        <dbReference type="ARBA" id="ARBA00023098"/>
    </source>
</evidence>
<keyword evidence="5" id="KW-0012">Acyltransferase</keyword>
<protein>
    <submittedName>
        <fullName evidence="6">GNAT family N-acetyltransferase</fullName>
    </submittedName>
</protein>
<name>A0A9D1RI83_9BACT</name>
<dbReference type="InterPro" id="IPR052351">
    <property type="entry name" value="Ornithine_N-alpha-AT"/>
</dbReference>
<dbReference type="Proteomes" id="UP000824267">
    <property type="component" value="Unassembled WGS sequence"/>
</dbReference>
<proteinExistence type="predicted"/>
<evidence type="ECO:0000313" key="7">
    <source>
        <dbReference type="Proteomes" id="UP000824267"/>
    </source>
</evidence>
<evidence type="ECO:0000256" key="3">
    <source>
        <dbReference type="ARBA" id="ARBA00022679"/>
    </source>
</evidence>
<evidence type="ECO:0000256" key="2">
    <source>
        <dbReference type="ARBA" id="ARBA00022516"/>
    </source>
</evidence>
<dbReference type="SUPFAM" id="SSF55729">
    <property type="entry name" value="Acyl-CoA N-acyltransferases (Nat)"/>
    <property type="match status" value="1"/>
</dbReference>
<evidence type="ECO:0000313" key="6">
    <source>
        <dbReference type="EMBL" id="HIW87563.1"/>
    </source>
</evidence>
<organism evidence="6 7">
    <name type="scientific">Candidatus Onthomorpha intestinigallinarum</name>
    <dbReference type="NCBI Taxonomy" id="2840880"/>
    <lineage>
        <taxon>Bacteria</taxon>
        <taxon>Pseudomonadati</taxon>
        <taxon>Bacteroidota</taxon>
        <taxon>Bacteroidia</taxon>
        <taxon>Bacteroidales</taxon>
        <taxon>Candidatus Onthomorpha</taxon>
    </lineage>
</organism>
<dbReference type="GO" id="GO:0016746">
    <property type="term" value="F:acyltransferase activity"/>
    <property type="evidence" value="ECO:0007669"/>
    <property type="project" value="UniProtKB-KW"/>
</dbReference>
<dbReference type="Pfam" id="PF13444">
    <property type="entry name" value="Acetyltransf_5"/>
    <property type="match status" value="1"/>
</dbReference>
<gene>
    <name evidence="6" type="ORF">IAC47_04725</name>
</gene>
<comment type="pathway">
    <text evidence="1">Lipid metabolism.</text>
</comment>
<dbReference type="PANTHER" id="PTHR37323">
    <property type="entry name" value="GCN5-RELATED N-ACETYLTRANSFERASE"/>
    <property type="match status" value="1"/>
</dbReference>
<dbReference type="GO" id="GO:0006629">
    <property type="term" value="P:lipid metabolic process"/>
    <property type="evidence" value="ECO:0007669"/>
    <property type="project" value="UniProtKB-KW"/>
</dbReference>
<evidence type="ECO:0000256" key="5">
    <source>
        <dbReference type="ARBA" id="ARBA00023315"/>
    </source>
</evidence>
<keyword evidence="3" id="KW-0808">Transferase</keyword>
<dbReference type="EMBL" id="DXGG01000151">
    <property type="protein sequence ID" value="HIW87563.1"/>
    <property type="molecule type" value="Genomic_DNA"/>
</dbReference>
<keyword evidence="2" id="KW-0444">Lipid biosynthesis</keyword>
<evidence type="ECO:0000256" key="1">
    <source>
        <dbReference type="ARBA" id="ARBA00005189"/>
    </source>
</evidence>
<comment type="caution">
    <text evidence="6">The sequence shown here is derived from an EMBL/GenBank/DDBJ whole genome shotgun (WGS) entry which is preliminary data.</text>
</comment>
<keyword evidence="4" id="KW-0443">Lipid metabolism</keyword>
<reference evidence="6" key="2">
    <citation type="submission" date="2021-04" db="EMBL/GenBank/DDBJ databases">
        <authorList>
            <person name="Gilroy R."/>
        </authorList>
    </citation>
    <scope>NUCLEOTIDE SEQUENCE</scope>
    <source>
        <strain evidence="6">Gambia16-930</strain>
    </source>
</reference>
<dbReference type="AlphaFoldDB" id="A0A9D1RI83"/>
<reference evidence="6" key="1">
    <citation type="journal article" date="2021" name="PeerJ">
        <title>Extensive microbial diversity within the chicken gut microbiome revealed by metagenomics and culture.</title>
        <authorList>
            <person name="Gilroy R."/>
            <person name="Ravi A."/>
            <person name="Getino M."/>
            <person name="Pursley I."/>
            <person name="Horton D.L."/>
            <person name="Alikhan N.F."/>
            <person name="Baker D."/>
            <person name="Gharbi K."/>
            <person name="Hall N."/>
            <person name="Watson M."/>
            <person name="Adriaenssens E.M."/>
            <person name="Foster-Nyarko E."/>
            <person name="Jarju S."/>
            <person name="Secka A."/>
            <person name="Antonio M."/>
            <person name="Oren A."/>
            <person name="Chaudhuri R.R."/>
            <person name="La Ragione R."/>
            <person name="Hildebrand F."/>
            <person name="Pallen M.J."/>
        </authorList>
    </citation>
    <scope>NUCLEOTIDE SEQUENCE</scope>
    <source>
        <strain evidence="6">Gambia16-930</strain>
    </source>
</reference>
<accession>A0A9D1RI83</accession>
<sequence length="315" mass="36099">MKDRNNKADTSYVIPPVDKTLVKAELSLASFMKKTNYGGREIYVTNAHKTPNIMREIGRLRELSFGAEGGGSGTECDIDKYDIAPEPHCYNQLFIWDPVDEEIIGGYRFIIGSDILEENGELLSATADLFVFTSQFKRNYLNNTMELGRSFVRPDYQPTCNLRKGMYSLDNLWEGLGCVALNNKSIKYFFGKITMYPSMNTLARDFILYFYKKHFPDNEGLVFPRESVEIEADYNMLVKLFNGKSYKEDYQILVKSVRELGENIPPLVNAYMNLSSTMKSFGTSVNKHFSNVEETGILVTIADIYEEKKKRYMSI</sequence>
<dbReference type="InterPro" id="IPR016181">
    <property type="entry name" value="Acyl_CoA_acyltransferase"/>
</dbReference>